<dbReference type="InterPro" id="IPR015943">
    <property type="entry name" value="WD40/YVTN_repeat-like_dom_sf"/>
</dbReference>
<dbReference type="RefSeq" id="WP_177158113.1">
    <property type="nucleotide sequence ID" value="NZ_JABCJE010000006.1"/>
</dbReference>
<dbReference type="EMBL" id="JABCJE010000006">
    <property type="protein sequence ID" value="NVO24375.1"/>
    <property type="molecule type" value="Genomic_DNA"/>
</dbReference>
<dbReference type="AlphaFoldDB" id="A0A850QD72"/>
<gene>
    <name evidence="1" type="ORF">HJ536_13495</name>
</gene>
<reference evidence="1 2" key="1">
    <citation type="submission" date="2020-04" db="EMBL/GenBank/DDBJ databases">
        <title>Donghicola sp., a member of the Rhodobacteraceae family isolated from mangrove forest in Thailand.</title>
        <authorList>
            <person name="Charoenyingcharoen P."/>
            <person name="Yukphan P."/>
        </authorList>
    </citation>
    <scope>NUCLEOTIDE SEQUENCE [LARGE SCALE GENOMIC DNA]</scope>
    <source>
        <strain evidence="1 2">B5-SW-15</strain>
    </source>
</reference>
<dbReference type="Gene3D" id="2.130.10.10">
    <property type="entry name" value="YVTN repeat-like/Quinoprotein amine dehydrogenase"/>
    <property type="match status" value="1"/>
</dbReference>
<dbReference type="Proteomes" id="UP000592216">
    <property type="component" value="Unassembled WGS sequence"/>
</dbReference>
<protein>
    <submittedName>
        <fullName evidence="1">Uncharacterized protein</fullName>
    </submittedName>
</protein>
<evidence type="ECO:0000313" key="1">
    <source>
        <dbReference type="EMBL" id="NVO24375.1"/>
    </source>
</evidence>
<comment type="caution">
    <text evidence="1">The sequence shown here is derived from an EMBL/GenBank/DDBJ whole genome shotgun (WGS) entry which is preliminary data.</text>
</comment>
<organism evidence="1 2">
    <name type="scientific">Donghicola mangrovi</name>
    <dbReference type="NCBI Taxonomy" id="2729614"/>
    <lineage>
        <taxon>Bacteria</taxon>
        <taxon>Pseudomonadati</taxon>
        <taxon>Pseudomonadota</taxon>
        <taxon>Alphaproteobacteria</taxon>
        <taxon>Rhodobacterales</taxon>
        <taxon>Roseobacteraceae</taxon>
        <taxon>Donghicola</taxon>
    </lineage>
</organism>
<proteinExistence type="predicted"/>
<evidence type="ECO:0000313" key="2">
    <source>
        <dbReference type="Proteomes" id="UP000592216"/>
    </source>
</evidence>
<name>A0A850QD72_9RHOB</name>
<sequence length="95" mass="10218">MIDARTCEVKEVLSFLPPGFRPVDVTPVGMALTTDGATALISLGRANHVAVVDVAIRDVRAYVLVGSRAWGVELSQTKRWPALRTACPTTLQLSI</sequence>
<dbReference type="SUPFAM" id="SSF50974">
    <property type="entry name" value="Nitrous oxide reductase, N-terminal domain"/>
    <property type="match status" value="1"/>
</dbReference>
<dbReference type="InterPro" id="IPR011045">
    <property type="entry name" value="N2O_reductase_N"/>
</dbReference>
<accession>A0A850QD72</accession>